<organism evidence="1">
    <name type="scientific">Sigmofec virus UA08Rod_6044</name>
    <dbReference type="NCBI Taxonomy" id="2929448"/>
    <lineage>
        <taxon>Viruses</taxon>
        <taxon>Monodnaviria</taxon>
        <taxon>Sangervirae</taxon>
        <taxon>Phixviricota</taxon>
        <taxon>Malgrandaviricetes</taxon>
        <taxon>Petitvirales</taxon>
        <taxon>Microviridae</taxon>
    </lineage>
</organism>
<evidence type="ECO:0000313" key="1">
    <source>
        <dbReference type="EMBL" id="UPW40950.1"/>
    </source>
</evidence>
<accession>A0A976R7X5</accession>
<reference evidence="1" key="1">
    <citation type="submission" date="2022-02" db="EMBL/GenBank/DDBJ databases">
        <title>Towards deciphering the DNA virus diversity associated with rodent species in the families Cricetidae and Heteromyidae.</title>
        <authorList>
            <person name="Lund M."/>
            <person name="Larsen B.B."/>
            <person name="Gryseels S."/>
            <person name="Kraberger S."/>
            <person name="Rowsey D.M."/>
            <person name="Steger L."/>
            <person name="Yule K.M."/>
            <person name="Upham N.S."/>
            <person name="Worobey M."/>
            <person name="Van Doorslaer K."/>
            <person name="Varsani A."/>
        </authorList>
    </citation>
    <scope>NUCLEOTIDE SEQUENCE</scope>
    <source>
        <strain evidence="1">UA08Rod_6044</strain>
    </source>
</reference>
<name>A0A976R7X5_9VIRU</name>
<dbReference type="EMBL" id="OM869523">
    <property type="protein sequence ID" value="UPW40950.1"/>
    <property type="molecule type" value="Genomic_DNA"/>
</dbReference>
<proteinExistence type="predicted"/>
<protein>
    <submittedName>
        <fullName evidence="1">Uncharacterized protein</fullName>
    </submittedName>
</protein>
<sequence length="54" mass="6380">MEKLKKIYKILMACKTYIPILITSITELFKQIIEAYSDKNEQINITMKNLISKE</sequence>